<dbReference type="NCBIfam" id="NF003276">
    <property type="entry name" value="PRK04266.1-2"/>
    <property type="match status" value="1"/>
</dbReference>
<comment type="function">
    <text evidence="7">Involved in pre-rRNA and tRNA processing. Utilizes the methyl donor S-adenosyl-L-methionine to catalyze the site-specific 2'-hydroxyl methylation of ribose moieties in rRNA and tRNA. Site specificity is provided by a guide RNA that base pairs with the substrate. Methylation occurs at a characteristic distance from the sequence involved in base pairing with the guide RNA.</text>
</comment>
<comment type="similarity">
    <text evidence="1 7">Belongs to the methyltransferase superfamily. Fibrillarin family.</text>
</comment>
<keyword evidence="2 7" id="KW-0698">rRNA processing</keyword>
<evidence type="ECO:0000256" key="2">
    <source>
        <dbReference type="ARBA" id="ARBA00022552"/>
    </source>
</evidence>
<evidence type="ECO:0000256" key="4">
    <source>
        <dbReference type="ARBA" id="ARBA00022679"/>
    </source>
</evidence>
<evidence type="ECO:0000256" key="3">
    <source>
        <dbReference type="ARBA" id="ARBA00022603"/>
    </source>
</evidence>
<dbReference type="eggNOG" id="arCOG00078">
    <property type="taxonomic scope" value="Archaea"/>
</dbReference>
<dbReference type="Gene3D" id="3.40.50.150">
    <property type="entry name" value="Vaccinia Virus protein VP39"/>
    <property type="match status" value="1"/>
</dbReference>
<dbReference type="EMBL" id="CP003243">
    <property type="protein sequence ID" value="AFD00542.1"/>
    <property type="molecule type" value="Genomic_DNA"/>
</dbReference>
<feature type="binding site" evidence="7">
    <location>
        <begin position="145"/>
        <end position="148"/>
    </location>
    <ligand>
        <name>S-adenosyl-L-methionine</name>
        <dbReference type="ChEBI" id="CHEBI:59789"/>
    </ligand>
</feature>
<dbReference type="GO" id="GO:0000494">
    <property type="term" value="P:box C/D sno(s)RNA 3'-end processing"/>
    <property type="evidence" value="ECO:0007669"/>
    <property type="project" value="TreeGrafter"/>
</dbReference>
<dbReference type="GO" id="GO:1990259">
    <property type="term" value="F:histone H2AQ104 methyltransferase activity"/>
    <property type="evidence" value="ECO:0007669"/>
    <property type="project" value="TreeGrafter"/>
</dbReference>
<keyword evidence="5 7" id="KW-0819">tRNA processing</keyword>
<dbReference type="PANTHER" id="PTHR10335">
    <property type="entry name" value="RRNA 2-O-METHYLTRANSFERASE FIBRILLARIN"/>
    <property type="match status" value="1"/>
</dbReference>
<dbReference type="OrthoDB" id="6244at2157"/>
<evidence type="ECO:0000256" key="6">
    <source>
        <dbReference type="ARBA" id="ARBA00022884"/>
    </source>
</evidence>
<dbReference type="PIRSF" id="PIRSF006540">
    <property type="entry name" value="Nop17p"/>
    <property type="match status" value="1"/>
</dbReference>
<keyword evidence="6 7" id="KW-0694">RNA-binding</keyword>
<evidence type="ECO:0000256" key="5">
    <source>
        <dbReference type="ARBA" id="ARBA00022694"/>
    </source>
</evidence>
<dbReference type="GO" id="GO:0008649">
    <property type="term" value="F:rRNA methyltransferase activity"/>
    <property type="evidence" value="ECO:0007669"/>
    <property type="project" value="TreeGrafter"/>
</dbReference>
<dbReference type="GO" id="GO:0008033">
    <property type="term" value="P:tRNA processing"/>
    <property type="evidence" value="ECO:0007669"/>
    <property type="project" value="UniProtKB-UniRule"/>
</dbReference>
<dbReference type="PANTHER" id="PTHR10335:SF17">
    <property type="entry name" value="FIBRILLARIN"/>
    <property type="match status" value="1"/>
</dbReference>
<organism evidence="8 9">
    <name type="scientific">Methanocella conradii (strain DSM 24694 / JCM 17849 / CGMCC 1.5162 / HZ254)</name>
    <dbReference type="NCBI Taxonomy" id="1041930"/>
    <lineage>
        <taxon>Archaea</taxon>
        <taxon>Methanobacteriati</taxon>
        <taxon>Methanobacteriota</taxon>
        <taxon>Stenosarchaea group</taxon>
        <taxon>Methanomicrobia</taxon>
        <taxon>Methanocellales</taxon>
        <taxon>Methanocellaceae</taxon>
        <taxon>Methanocella</taxon>
    </lineage>
</organism>
<dbReference type="InterPro" id="IPR029063">
    <property type="entry name" value="SAM-dependent_MTases_sf"/>
</dbReference>
<dbReference type="HOGENOM" id="CLU_059055_2_0_2"/>
<sequence length="223" mass="24546">MSAAKGIRPAGIDNVYFIRVDDEELLSTLTQFPEAGSITYDDRAYRPWSPATSKLASMIVKGMRVPLGRYSTVLYLGAASGTTVTHVADIAIDGIVYAVEFAPRPARDLLEAVENRVNVVPIIADARRPEQYPPFIDKVDIVYQDVAQPGQADIAIANSSKYLKSSGTLIMAIKAKSISATEIVGDIFRRELKKLETHFEILDKSSLEPFHHGHLAVIAKYKK</sequence>
<dbReference type="Proteomes" id="UP000005233">
    <property type="component" value="Chromosome"/>
</dbReference>
<proteinExistence type="inferred from homology"/>
<dbReference type="KEGG" id="mez:Mtc_1799"/>
<dbReference type="EC" id="2.1.1.-" evidence="7"/>
<dbReference type="InterPro" id="IPR020813">
    <property type="entry name" value="Fibrillarin_CS"/>
</dbReference>
<dbReference type="HAMAP" id="MF_00351">
    <property type="entry name" value="RNA_methyltransf_FlpA"/>
    <property type="match status" value="1"/>
</dbReference>
<feature type="binding site" evidence="7">
    <location>
        <begin position="125"/>
        <end position="126"/>
    </location>
    <ligand>
        <name>S-adenosyl-L-methionine</name>
        <dbReference type="ChEBI" id="CHEBI:59789"/>
    </ligand>
</feature>
<dbReference type="InterPro" id="IPR000692">
    <property type="entry name" value="Fibrillarin"/>
</dbReference>
<dbReference type="Pfam" id="PF01269">
    <property type="entry name" value="Fibrillarin"/>
    <property type="match status" value="1"/>
</dbReference>
<evidence type="ECO:0000256" key="7">
    <source>
        <dbReference type="HAMAP-Rule" id="MF_00351"/>
    </source>
</evidence>
<dbReference type="AlphaFoldDB" id="H8I9U1"/>
<feature type="binding site" evidence="7">
    <location>
        <begin position="82"/>
        <end position="83"/>
    </location>
    <ligand>
        <name>S-adenosyl-L-methionine</name>
        <dbReference type="ChEBI" id="CHEBI:59789"/>
    </ligand>
</feature>
<dbReference type="GO" id="GO:0003723">
    <property type="term" value="F:RNA binding"/>
    <property type="evidence" value="ECO:0007669"/>
    <property type="project" value="UniProtKB-UniRule"/>
</dbReference>
<protein>
    <recommendedName>
        <fullName evidence="7">Fibrillarin-like rRNA/tRNA 2'-O-methyltransferase</fullName>
        <ecNumber evidence="7">2.1.1.-</ecNumber>
    </recommendedName>
</protein>
<feature type="binding site" evidence="7">
    <location>
        <begin position="100"/>
        <end position="101"/>
    </location>
    <ligand>
        <name>S-adenosyl-L-methionine</name>
        <dbReference type="ChEBI" id="CHEBI:59789"/>
    </ligand>
</feature>
<accession>H8I9U1</accession>
<keyword evidence="3 7" id="KW-0489">Methyltransferase</keyword>
<dbReference type="GeneID" id="11971945"/>
<reference evidence="8 9" key="1">
    <citation type="journal article" date="2012" name="J. Bacteriol.">
        <title>Complete genome sequence of a thermophilic methanogen, Methanocella conradii HZ254, isolated from Chinese rice field soil.</title>
        <authorList>
            <person name="Lu Z."/>
            <person name="Lu Y."/>
        </authorList>
    </citation>
    <scope>NUCLEOTIDE SEQUENCE [LARGE SCALE GENOMIC DNA]</scope>
    <source>
        <strain evidence="9">DSM 24694 / JCM 17849 / CGMCC 1.5162 / HZ254</strain>
    </source>
</reference>
<dbReference type="PRINTS" id="PR00052">
    <property type="entry name" value="FIBRILLARIN"/>
</dbReference>
<comment type="subunit">
    <text evidence="7">Interacts with nop5. Component of box C/D small ribonucleoprotein (sRNP) particles that contain rpl7ae, FlpA and nop5, plus a guide RNA.</text>
</comment>
<evidence type="ECO:0000256" key="1">
    <source>
        <dbReference type="ARBA" id="ARBA00010632"/>
    </source>
</evidence>
<evidence type="ECO:0000313" key="9">
    <source>
        <dbReference type="Proteomes" id="UP000005233"/>
    </source>
</evidence>
<dbReference type="STRING" id="1041930.Mtc_1799"/>
<dbReference type="RefSeq" id="WP_014406373.1">
    <property type="nucleotide sequence ID" value="NC_017034.1"/>
</dbReference>
<keyword evidence="9" id="KW-1185">Reference proteome</keyword>
<dbReference type="SUPFAM" id="SSF53335">
    <property type="entry name" value="S-adenosyl-L-methionine-dependent methyltransferases"/>
    <property type="match status" value="1"/>
</dbReference>
<dbReference type="PROSITE" id="PS00566">
    <property type="entry name" value="FIBRILLARIN"/>
    <property type="match status" value="1"/>
</dbReference>
<dbReference type="SMART" id="SM01206">
    <property type="entry name" value="Fibrillarin"/>
    <property type="match status" value="1"/>
</dbReference>
<keyword evidence="4 7" id="KW-0808">Transferase</keyword>
<gene>
    <name evidence="7 8" type="primary">flpA</name>
    <name evidence="8" type="ordered locus">Mtc_1799</name>
</gene>
<evidence type="ECO:0000313" key="8">
    <source>
        <dbReference type="EMBL" id="AFD00542.1"/>
    </source>
</evidence>
<name>H8I9U1_METCZ</name>